<keyword evidence="4" id="KW-1185">Reference proteome</keyword>
<evidence type="ECO:0000313" key="3">
    <source>
        <dbReference type="EMBL" id="MBB4173604.1"/>
    </source>
</evidence>
<dbReference type="InterPro" id="IPR036873">
    <property type="entry name" value="Rhodanese-like_dom_sf"/>
</dbReference>
<dbReference type="Pfam" id="PF00581">
    <property type="entry name" value="Rhodanese"/>
    <property type="match status" value="1"/>
</dbReference>
<dbReference type="GO" id="GO:0016740">
    <property type="term" value="F:transferase activity"/>
    <property type="evidence" value="ECO:0007669"/>
    <property type="project" value="UniProtKB-KW"/>
</dbReference>
<reference evidence="3 4" key="1">
    <citation type="submission" date="2020-08" db="EMBL/GenBank/DDBJ databases">
        <title>Genomic Encyclopedia of Type Strains, Phase IV (KMG-IV): sequencing the most valuable type-strain genomes for metagenomic binning, comparative biology and taxonomic classification.</title>
        <authorList>
            <person name="Goeker M."/>
        </authorList>
    </citation>
    <scope>NUCLEOTIDE SEQUENCE [LARGE SCALE GENOMIC DNA]</scope>
    <source>
        <strain evidence="3 4">DSM 101015</strain>
    </source>
</reference>
<feature type="chain" id="PRO_5031003586" evidence="1">
    <location>
        <begin position="20"/>
        <end position="152"/>
    </location>
</feature>
<dbReference type="AlphaFoldDB" id="A0A7W6Q3Y8"/>
<keyword evidence="3" id="KW-0808">Transferase</keyword>
<dbReference type="PROSITE" id="PS50206">
    <property type="entry name" value="RHODANESE_3"/>
    <property type="match status" value="1"/>
</dbReference>
<dbReference type="SUPFAM" id="SSF52821">
    <property type="entry name" value="Rhodanese/Cell cycle control phosphatase"/>
    <property type="match status" value="1"/>
</dbReference>
<dbReference type="CDD" id="cd00158">
    <property type="entry name" value="RHOD"/>
    <property type="match status" value="1"/>
</dbReference>
<sequence>MRRGILVGGAATLASGLLAGAQWFNIAGEIAEGDLSAPDAAQAAAAGDVILIDIRRPDEWARTGIGIDAVPIDMRVADFTDRLLEVTQGRTDFPVALICARGVRSAKLALQLEAAGFSKVIDVPEGMLGSGAGPGWIKRGLPVNRDVPFAEG</sequence>
<dbReference type="InterPro" id="IPR001763">
    <property type="entry name" value="Rhodanese-like_dom"/>
</dbReference>
<organism evidence="3 4">
    <name type="scientific">Sulfitobacter noctilucicola</name>
    <dbReference type="NCBI Taxonomy" id="1342301"/>
    <lineage>
        <taxon>Bacteria</taxon>
        <taxon>Pseudomonadati</taxon>
        <taxon>Pseudomonadota</taxon>
        <taxon>Alphaproteobacteria</taxon>
        <taxon>Rhodobacterales</taxon>
        <taxon>Roseobacteraceae</taxon>
        <taxon>Sulfitobacter</taxon>
    </lineage>
</organism>
<feature type="signal peptide" evidence="1">
    <location>
        <begin position="1"/>
        <end position="19"/>
    </location>
</feature>
<comment type="caution">
    <text evidence="3">The sequence shown here is derived from an EMBL/GenBank/DDBJ whole genome shotgun (WGS) entry which is preliminary data.</text>
</comment>
<name>A0A7W6Q3Y8_9RHOB</name>
<dbReference type="Proteomes" id="UP000565745">
    <property type="component" value="Unassembled WGS sequence"/>
</dbReference>
<keyword evidence="1" id="KW-0732">Signal</keyword>
<gene>
    <name evidence="3" type="ORF">GGR93_001365</name>
</gene>
<evidence type="ECO:0000256" key="1">
    <source>
        <dbReference type="SAM" id="SignalP"/>
    </source>
</evidence>
<dbReference type="EMBL" id="JACIFU010000001">
    <property type="protein sequence ID" value="MBB4173604.1"/>
    <property type="molecule type" value="Genomic_DNA"/>
</dbReference>
<dbReference type="Gene3D" id="3.40.250.10">
    <property type="entry name" value="Rhodanese-like domain"/>
    <property type="match status" value="1"/>
</dbReference>
<dbReference type="SMART" id="SM00450">
    <property type="entry name" value="RHOD"/>
    <property type="match status" value="1"/>
</dbReference>
<evidence type="ECO:0000259" key="2">
    <source>
        <dbReference type="PROSITE" id="PS50206"/>
    </source>
</evidence>
<accession>A0A7W6Q3Y8</accession>
<evidence type="ECO:0000313" key="4">
    <source>
        <dbReference type="Proteomes" id="UP000565745"/>
    </source>
</evidence>
<proteinExistence type="predicted"/>
<protein>
    <submittedName>
        <fullName evidence="3">Rhodanese-related sulfurtransferase</fullName>
    </submittedName>
</protein>
<feature type="domain" description="Rhodanese" evidence="2">
    <location>
        <begin position="45"/>
        <end position="145"/>
    </location>
</feature>